<gene>
    <name evidence="3" type="ORF">HMPREF9715_01447</name>
</gene>
<proteinExistence type="predicted"/>
<evidence type="ECO:0000313" key="3">
    <source>
        <dbReference type="EMBL" id="EHO13040.1"/>
    </source>
</evidence>
<evidence type="ECO:0000313" key="4">
    <source>
        <dbReference type="Proteomes" id="UP000004834"/>
    </source>
</evidence>
<evidence type="ECO:0008006" key="5">
    <source>
        <dbReference type="Google" id="ProtNLM"/>
    </source>
</evidence>
<dbReference type="Proteomes" id="UP000004834">
    <property type="component" value="Unassembled WGS sequence"/>
</dbReference>
<feature type="region of interest" description="Disordered" evidence="1">
    <location>
        <begin position="25"/>
        <end position="63"/>
    </location>
</feature>
<comment type="caution">
    <text evidence="3">The sequence shown here is derived from an EMBL/GenBank/DDBJ whole genome shotgun (WGS) entry which is preliminary data.</text>
</comment>
<keyword evidence="2" id="KW-0732">Signal</keyword>
<feature type="compositionally biased region" description="Basic residues" evidence="1">
    <location>
        <begin position="54"/>
        <end position="63"/>
    </location>
</feature>
<feature type="chain" id="PRO_5044022278" description="Quinol oxidase subunit 4" evidence="2">
    <location>
        <begin position="22"/>
        <end position="63"/>
    </location>
</feature>
<reference evidence="3 4" key="1">
    <citation type="submission" date="2011-11" db="EMBL/GenBank/DDBJ databases">
        <title>The Genome Sequence of Myroides odoratimimus CIP 101113.</title>
        <authorList>
            <person name="Earl A."/>
            <person name="Ward D."/>
            <person name="Feldgarden M."/>
            <person name="Gevers D."/>
            <person name="Huys G."/>
            <person name="Young S.K."/>
            <person name="Zeng Q."/>
            <person name="Gargeya S."/>
            <person name="Fitzgerald M."/>
            <person name="Haas B."/>
            <person name="Abouelleil A."/>
            <person name="Alvarado L."/>
            <person name="Arachchi H.M."/>
            <person name="Berlin A."/>
            <person name="Brown A."/>
            <person name="Chapman S.B."/>
            <person name="Chen Z."/>
            <person name="Dunbar C."/>
            <person name="Freedman E."/>
            <person name="Gearin G."/>
            <person name="Goldberg J."/>
            <person name="Griggs A."/>
            <person name="Gujja S."/>
            <person name="Heiman D."/>
            <person name="Howarth C."/>
            <person name="Larson L."/>
            <person name="Lui A."/>
            <person name="MacDonald P.J.P."/>
            <person name="Montmayeur A."/>
            <person name="Murphy C."/>
            <person name="Neiman D."/>
            <person name="Pearson M."/>
            <person name="Priest M."/>
            <person name="Roberts A."/>
            <person name="Saif S."/>
            <person name="Shea T."/>
            <person name="Shenoy N."/>
            <person name="Sisk P."/>
            <person name="Stolte C."/>
            <person name="Sykes S."/>
            <person name="Wortman J."/>
            <person name="Nusbaum C."/>
            <person name="Birren B."/>
        </authorList>
    </citation>
    <scope>NUCLEOTIDE SEQUENCE [LARGE SCALE GENOMIC DNA]</scope>
    <source>
        <strain evidence="3 4">CIP 101113</strain>
    </source>
</reference>
<organism evidence="3 4">
    <name type="scientific">Myroides odoratimimus CIP 101113</name>
    <dbReference type="NCBI Taxonomy" id="883154"/>
    <lineage>
        <taxon>Bacteria</taxon>
        <taxon>Pseudomonadati</taxon>
        <taxon>Bacteroidota</taxon>
        <taxon>Flavobacteriia</taxon>
        <taxon>Flavobacteriales</taxon>
        <taxon>Flavobacteriaceae</taxon>
        <taxon>Myroides</taxon>
    </lineage>
</organism>
<accession>A0AAV3F425</accession>
<evidence type="ECO:0000256" key="2">
    <source>
        <dbReference type="SAM" id="SignalP"/>
    </source>
</evidence>
<name>A0AAV3F425_9FLAO</name>
<dbReference type="AlphaFoldDB" id="A0AAV3F425"/>
<dbReference type="PROSITE" id="PS51257">
    <property type="entry name" value="PROKAR_LIPOPROTEIN"/>
    <property type="match status" value="1"/>
</dbReference>
<protein>
    <recommendedName>
        <fullName evidence="5">Quinol oxidase subunit 4</fullName>
    </recommendedName>
</protein>
<dbReference type="EMBL" id="AGEE01000014">
    <property type="protein sequence ID" value="EHO13040.1"/>
    <property type="molecule type" value="Genomic_DNA"/>
</dbReference>
<sequence length="63" mass="6755">MKQIKLIATAALASLLLTSCAVQVKSHGNHDMPPGQVKKVTGSKSAKPYAPGQQKKHSKKNHH</sequence>
<feature type="signal peptide" evidence="2">
    <location>
        <begin position="1"/>
        <end position="21"/>
    </location>
</feature>
<dbReference type="RefSeq" id="WP_006263302.1">
    <property type="nucleotide sequence ID" value="NZ_JH590837.1"/>
</dbReference>
<evidence type="ECO:0000256" key="1">
    <source>
        <dbReference type="SAM" id="MobiDB-lite"/>
    </source>
</evidence>